<gene>
    <name evidence="13" type="ORF">GSLYS_00007664001</name>
</gene>
<dbReference type="EC" id="2.7.11.1" evidence="1"/>
<comment type="catalytic activity">
    <reaction evidence="9">
        <text>L-threonyl-[protein] + ATP = O-phospho-L-threonyl-[protein] + ADP + H(+)</text>
        <dbReference type="Rhea" id="RHEA:46608"/>
        <dbReference type="Rhea" id="RHEA-COMP:11060"/>
        <dbReference type="Rhea" id="RHEA-COMP:11605"/>
        <dbReference type="ChEBI" id="CHEBI:15378"/>
        <dbReference type="ChEBI" id="CHEBI:30013"/>
        <dbReference type="ChEBI" id="CHEBI:30616"/>
        <dbReference type="ChEBI" id="CHEBI:61977"/>
        <dbReference type="ChEBI" id="CHEBI:456216"/>
        <dbReference type="EC" id="2.7.11.1"/>
    </reaction>
</comment>
<dbReference type="InterPro" id="IPR020859">
    <property type="entry name" value="ROC"/>
</dbReference>
<dbReference type="SMART" id="SM00364">
    <property type="entry name" value="LRR_BAC"/>
    <property type="match status" value="6"/>
</dbReference>
<dbReference type="Gene3D" id="3.40.50.300">
    <property type="entry name" value="P-loop containing nucleotide triphosphate hydrolases"/>
    <property type="match status" value="1"/>
</dbReference>
<dbReference type="InterPro" id="IPR032675">
    <property type="entry name" value="LRR_dom_sf"/>
</dbReference>
<keyword evidence="14" id="KW-1185">Reference proteome</keyword>
<evidence type="ECO:0000313" key="13">
    <source>
        <dbReference type="EMBL" id="CAL1533704.1"/>
    </source>
</evidence>
<evidence type="ECO:0000313" key="14">
    <source>
        <dbReference type="Proteomes" id="UP001497497"/>
    </source>
</evidence>
<feature type="compositionally biased region" description="Polar residues" evidence="11">
    <location>
        <begin position="113"/>
        <end position="133"/>
    </location>
</feature>
<keyword evidence="7" id="KW-0418">Kinase</keyword>
<dbReference type="PANTHER" id="PTHR48051">
    <property type="match status" value="1"/>
</dbReference>
<protein>
    <recommendedName>
        <fullName evidence="1">non-specific serine/threonine protein kinase</fullName>
        <ecNumber evidence="1">2.7.11.1</ecNumber>
    </recommendedName>
</protein>
<evidence type="ECO:0000256" key="7">
    <source>
        <dbReference type="ARBA" id="ARBA00022777"/>
    </source>
</evidence>
<dbReference type="PANTHER" id="PTHR48051:SF1">
    <property type="entry name" value="RAS SUPPRESSOR PROTEIN 1"/>
    <property type="match status" value="1"/>
</dbReference>
<dbReference type="GO" id="GO:0005737">
    <property type="term" value="C:cytoplasm"/>
    <property type="evidence" value="ECO:0007669"/>
    <property type="project" value="TreeGrafter"/>
</dbReference>
<keyword evidence="6" id="KW-0547">Nucleotide-binding</keyword>
<evidence type="ECO:0000256" key="6">
    <source>
        <dbReference type="ARBA" id="ARBA00022741"/>
    </source>
</evidence>
<dbReference type="Pfam" id="PF13855">
    <property type="entry name" value="LRR_8"/>
    <property type="match status" value="3"/>
</dbReference>
<dbReference type="InterPro" id="IPR003591">
    <property type="entry name" value="Leu-rich_rpt_typical-subtyp"/>
</dbReference>
<evidence type="ECO:0000256" key="2">
    <source>
        <dbReference type="ARBA" id="ARBA00022527"/>
    </source>
</evidence>
<feature type="compositionally biased region" description="Polar residues" evidence="11">
    <location>
        <begin position="72"/>
        <end position="92"/>
    </location>
</feature>
<evidence type="ECO:0000256" key="3">
    <source>
        <dbReference type="ARBA" id="ARBA00022614"/>
    </source>
</evidence>
<name>A0AAV2HI45_LYMST</name>
<dbReference type="SUPFAM" id="SSF52058">
    <property type="entry name" value="L domain-like"/>
    <property type="match status" value="2"/>
</dbReference>
<comment type="caution">
    <text evidence="13">The sequence shown here is derived from an EMBL/GenBank/DDBJ whole genome shotgun (WGS) entry which is preliminary data.</text>
</comment>
<feature type="region of interest" description="Disordered" evidence="11">
    <location>
        <begin position="766"/>
        <end position="792"/>
    </location>
</feature>
<evidence type="ECO:0000256" key="8">
    <source>
        <dbReference type="ARBA" id="ARBA00022840"/>
    </source>
</evidence>
<evidence type="ECO:0000256" key="11">
    <source>
        <dbReference type="SAM" id="MobiDB-lite"/>
    </source>
</evidence>
<proteinExistence type="predicted"/>
<keyword evidence="5" id="KW-0677">Repeat</keyword>
<dbReference type="PROSITE" id="PS51424">
    <property type="entry name" value="ROC"/>
    <property type="match status" value="1"/>
</dbReference>
<dbReference type="Pfam" id="PF16095">
    <property type="entry name" value="COR-A"/>
    <property type="match status" value="1"/>
</dbReference>
<organism evidence="13 14">
    <name type="scientific">Lymnaea stagnalis</name>
    <name type="common">Great pond snail</name>
    <name type="synonym">Helix stagnalis</name>
    <dbReference type="NCBI Taxonomy" id="6523"/>
    <lineage>
        <taxon>Eukaryota</taxon>
        <taxon>Metazoa</taxon>
        <taxon>Spiralia</taxon>
        <taxon>Lophotrochozoa</taxon>
        <taxon>Mollusca</taxon>
        <taxon>Gastropoda</taxon>
        <taxon>Heterobranchia</taxon>
        <taxon>Euthyneura</taxon>
        <taxon>Panpulmonata</taxon>
        <taxon>Hygrophila</taxon>
        <taxon>Lymnaeoidea</taxon>
        <taxon>Lymnaeidae</taxon>
        <taxon>Lymnaea</taxon>
    </lineage>
</organism>
<keyword evidence="4" id="KW-0808">Transferase</keyword>
<dbReference type="SMART" id="SM00365">
    <property type="entry name" value="LRR_SD22"/>
    <property type="match status" value="5"/>
</dbReference>
<dbReference type="Gene3D" id="3.80.10.10">
    <property type="entry name" value="Ribonuclease Inhibitor"/>
    <property type="match status" value="3"/>
</dbReference>
<evidence type="ECO:0000256" key="1">
    <source>
        <dbReference type="ARBA" id="ARBA00012513"/>
    </source>
</evidence>
<dbReference type="SMART" id="SM00369">
    <property type="entry name" value="LRR_TYP"/>
    <property type="match status" value="11"/>
</dbReference>
<feature type="compositionally biased region" description="Low complexity" evidence="11">
    <location>
        <begin position="93"/>
        <end position="108"/>
    </location>
</feature>
<dbReference type="InterPro" id="IPR001611">
    <property type="entry name" value="Leu-rich_rpt"/>
</dbReference>
<dbReference type="InterPro" id="IPR027417">
    <property type="entry name" value="P-loop_NTPase"/>
</dbReference>
<evidence type="ECO:0000259" key="12">
    <source>
        <dbReference type="PROSITE" id="PS51424"/>
    </source>
</evidence>
<accession>A0AAV2HI45</accession>
<reference evidence="13 14" key="1">
    <citation type="submission" date="2024-04" db="EMBL/GenBank/DDBJ databases">
        <authorList>
            <consortium name="Genoscope - CEA"/>
            <person name="William W."/>
        </authorList>
    </citation>
    <scope>NUCLEOTIDE SEQUENCE [LARGE SCALE GENOMIC DNA]</scope>
</reference>
<dbReference type="AlphaFoldDB" id="A0AAV2HI45"/>
<evidence type="ECO:0000256" key="4">
    <source>
        <dbReference type="ARBA" id="ARBA00022679"/>
    </source>
</evidence>
<dbReference type="EMBL" id="CAXITT010000150">
    <property type="protein sequence ID" value="CAL1533704.1"/>
    <property type="molecule type" value="Genomic_DNA"/>
</dbReference>
<dbReference type="GO" id="GO:0005524">
    <property type="term" value="F:ATP binding"/>
    <property type="evidence" value="ECO:0007669"/>
    <property type="project" value="UniProtKB-KW"/>
</dbReference>
<dbReference type="InterPro" id="IPR032171">
    <property type="entry name" value="COR-A"/>
</dbReference>
<dbReference type="GO" id="GO:0004674">
    <property type="term" value="F:protein serine/threonine kinase activity"/>
    <property type="evidence" value="ECO:0007669"/>
    <property type="project" value="UniProtKB-KW"/>
</dbReference>
<keyword evidence="8" id="KW-0067">ATP-binding</keyword>
<dbReference type="Pfam" id="PF08477">
    <property type="entry name" value="Roc"/>
    <property type="match status" value="1"/>
</dbReference>
<feature type="compositionally biased region" description="Polar residues" evidence="11">
    <location>
        <begin position="1"/>
        <end position="64"/>
    </location>
</feature>
<keyword evidence="3" id="KW-0433">Leucine-rich repeat</keyword>
<sequence length="1231" mass="138514">MSKNSPRRGSSISLTKSVSRDASPTKSPTREVSPSKSTKSPAMEVSKSTKSPTREVSPSKSTKSPAREVSKSTKSPTREVSPSKSTKSSAQLSPTAPRKATAKATPSPERVKTGSTMKSARRQSLSPPKSTVSSRKRSPIASVPPSGGSRDLSAKEDKQKRPVTAEPSNVTESGLKIVDWSGQGLTSLPSNLIHTKDVGHLIVSSNNMRALPPEIKLMNTLEKLDLSRNGIRCTSSTDFSGLPQEMAQLTNLTELCLSECNLAFVPPAVFKITCLKVLNLSRNKVNILLPDIGQLTNLVLLNVQQTNITSLPPEIAYCQELEELYLWGNSIETLPETLSEMPKLRVLALNYRSFCGVVDPYMENLLKKGQIKSEHIPAVVFELPALQVLDLENTKLNTLPQVSNVQLQELYLGQNFLQAIPPSIYNLKLLGILDMSNNLLTELPSEIGQLTGLRVLRLAHNSIDQIPPNIGRLHQLEELDLARNRIKKLPPEMKDLKVLKILILDKNKIQRLPEEICDLTHLHTLDLTGNEIRSLPMAMHRLTGLTEAHTYNKLTKSGLWLYQNPLERPPPEVWRTDKPEHIFEYLKKLMILTTENLQTQKIQLLGASQCGKSSLCQALSLGKSQVKDGTTEKTRLFQQTLWKTENNVEFVLYDFGGDDVYSMLYKIFLDNKSLVMLVYNAATMHESNFYSSVGQWLDMLSSCLPGAIVKIVGTQVDLLQTEDTPKEFLQPDDDDVKTGTSSENELKILSAPSEDSKNIDVEEDDLFSIGPEGDEDVQRNTSTPAAPEPPHNQVVQELVTLHLSKREQQFKDELTKIEDDIAKLEKSGQTQLTDMDESVLKLLRVRQQKIKSILQNPLKILPGISCVSSSESLEGILPLINELEHLAIDQTLFPHAQRHIPGHWKRLGNMLKQGKGFYLYWDDVEQMAQRFSVKGDELQECVKYLHDTANVLWFHNDLALSQMVFHKPILLSDLISSLFRHDMRDFLQYENKVFLSKGRLNRRQFEECAHRLLHMGEISRPLLNSLWFHLDLSNNDIDYLLELLPLFDICYAVPEPEVPTGPIYNRPLLVVPWYNKDTDMSPLSEVWPNKTHHKELAVIYTFPFFCPLEILPNISAQIQDFVDERLDWEDHIYASCDSEQLLLRRSIQDGIHRLTIIVRGIEFALVQELMEDLVDLVNTYLHNYSGLYWKLTIPMGASSIPLVTLTDVGGSAKGYGGGRRGSRMIKPISNK</sequence>
<dbReference type="Proteomes" id="UP001497497">
    <property type="component" value="Unassembled WGS sequence"/>
</dbReference>
<evidence type="ECO:0000256" key="5">
    <source>
        <dbReference type="ARBA" id="ARBA00022737"/>
    </source>
</evidence>
<feature type="domain" description="Roc" evidence="12">
    <location>
        <begin position="593"/>
        <end position="773"/>
    </location>
</feature>
<feature type="region of interest" description="Disordered" evidence="11">
    <location>
        <begin position="1"/>
        <end position="170"/>
    </location>
</feature>
<dbReference type="GO" id="GO:0009966">
    <property type="term" value="P:regulation of signal transduction"/>
    <property type="evidence" value="ECO:0007669"/>
    <property type="project" value="UniProtKB-ARBA"/>
</dbReference>
<dbReference type="InterPro" id="IPR050216">
    <property type="entry name" value="LRR_domain-containing"/>
</dbReference>
<dbReference type="PROSITE" id="PS51450">
    <property type="entry name" value="LRR"/>
    <property type="match status" value="2"/>
</dbReference>
<comment type="catalytic activity">
    <reaction evidence="10">
        <text>L-seryl-[protein] + ATP = O-phospho-L-seryl-[protein] + ADP + H(+)</text>
        <dbReference type="Rhea" id="RHEA:17989"/>
        <dbReference type="Rhea" id="RHEA-COMP:9863"/>
        <dbReference type="Rhea" id="RHEA-COMP:11604"/>
        <dbReference type="ChEBI" id="CHEBI:15378"/>
        <dbReference type="ChEBI" id="CHEBI:29999"/>
        <dbReference type="ChEBI" id="CHEBI:30616"/>
        <dbReference type="ChEBI" id="CHEBI:83421"/>
        <dbReference type="ChEBI" id="CHEBI:456216"/>
        <dbReference type="EC" id="2.7.11.1"/>
    </reaction>
</comment>
<dbReference type="SUPFAM" id="SSF52540">
    <property type="entry name" value="P-loop containing nucleoside triphosphate hydrolases"/>
    <property type="match status" value="1"/>
</dbReference>
<evidence type="ECO:0000256" key="9">
    <source>
        <dbReference type="ARBA" id="ARBA00047899"/>
    </source>
</evidence>
<feature type="region of interest" description="Disordered" evidence="11">
    <location>
        <begin position="723"/>
        <end position="754"/>
    </location>
</feature>
<keyword evidence="2" id="KW-0723">Serine/threonine-protein kinase</keyword>
<evidence type="ECO:0000256" key="10">
    <source>
        <dbReference type="ARBA" id="ARBA00048679"/>
    </source>
</evidence>